<gene>
    <name evidence="2" type="ORF">I3517_23330</name>
</gene>
<keyword evidence="3" id="KW-1185">Reference proteome</keyword>
<reference evidence="2 3" key="1">
    <citation type="submission" date="2020-12" db="EMBL/GenBank/DDBJ databases">
        <title>Draft genome sequence of furan degrading bacterial strain FUR100.</title>
        <authorList>
            <person name="Woiski C."/>
        </authorList>
    </citation>
    <scope>NUCLEOTIDE SEQUENCE [LARGE SCALE GENOMIC DNA]</scope>
    <source>
        <strain evidence="2 3">FUR100</strain>
    </source>
</reference>
<evidence type="ECO:0000313" key="3">
    <source>
        <dbReference type="Proteomes" id="UP000627573"/>
    </source>
</evidence>
<dbReference type="RefSeq" id="WP_051119217.1">
    <property type="nucleotide sequence ID" value="NZ_CP176579.1"/>
</dbReference>
<protein>
    <submittedName>
        <fullName evidence="2">Uncharacterized protein</fullName>
    </submittedName>
</protein>
<proteinExistence type="predicted"/>
<name>A0A8I1DAB2_RHOER</name>
<evidence type="ECO:0000313" key="2">
    <source>
        <dbReference type="EMBL" id="MBH5145533.1"/>
    </source>
</evidence>
<evidence type="ECO:0000256" key="1">
    <source>
        <dbReference type="SAM" id="MobiDB-lite"/>
    </source>
</evidence>
<comment type="caution">
    <text evidence="2">The sequence shown here is derived from an EMBL/GenBank/DDBJ whole genome shotgun (WGS) entry which is preliminary data.</text>
</comment>
<dbReference type="AlphaFoldDB" id="A0A8I1DAB2"/>
<organism evidence="2 3">
    <name type="scientific">Rhodococcus erythropolis</name>
    <name type="common">Arthrobacter picolinophilus</name>
    <dbReference type="NCBI Taxonomy" id="1833"/>
    <lineage>
        <taxon>Bacteria</taxon>
        <taxon>Bacillati</taxon>
        <taxon>Actinomycetota</taxon>
        <taxon>Actinomycetes</taxon>
        <taxon>Mycobacteriales</taxon>
        <taxon>Nocardiaceae</taxon>
        <taxon>Rhodococcus</taxon>
        <taxon>Rhodococcus erythropolis group</taxon>
    </lineage>
</organism>
<sequence length="91" mass="10009">MDQTTNLVADTICRTVELGVTITGAAVAEHLTHIDCRPVEHDPTCPTCGQPGRLRDHVTRTLTVVAAPPAKSSNDSPATRHPFRRWLQRWG</sequence>
<feature type="region of interest" description="Disordered" evidence="1">
    <location>
        <begin position="68"/>
        <end position="91"/>
    </location>
</feature>
<dbReference type="EMBL" id="JAECSB010000082">
    <property type="protein sequence ID" value="MBH5145533.1"/>
    <property type="molecule type" value="Genomic_DNA"/>
</dbReference>
<feature type="compositionally biased region" description="Basic residues" evidence="1">
    <location>
        <begin position="81"/>
        <end position="91"/>
    </location>
</feature>
<dbReference type="Proteomes" id="UP000627573">
    <property type="component" value="Unassembled WGS sequence"/>
</dbReference>
<accession>A0A8I1DAB2</accession>